<organism evidence="1 2">
    <name type="scientific">Thauera phenylacetica B4P</name>
    <dbReference type="NCBI Taxonomy" id="1234382"/>
    <lineage>
        <taxon>Bacteria</taxon>
        <taxon>Pseudomonadati</taxon>
        <taxon>Pseudomonadota</taxon>
        <taxon>Betaproteobacteria</taxon>
        <taxon>Rhodocyclales</taxon>
        <taxon>Zoogloeaceae</taxon>
        <taxon>Thauera</taxon>
    </lineage>
</organism>
<evidence type="ECO:0000313" key="1">
    <source>
        <dbReference type="EMBL" id="ENO95110.1"/>
    </source>
</evidence>
<reference evidence="1 2" key="1">
    <citation type="submission" date="2012-09" db="EMBL/GenBank/DDBJ databases">
        <title>Draft Genome Sequences of 6 Strains from Genus Thauera.</title>
        <authorList>
            <person name="Liu B."/>
            <person name="Shapleigh J.P."/>
            <person name="Frostegard A.H."/>
        </authorList>
    </citation>
    <scope>NUCLEOTIDE SEQUENCE [LARGE SCALE GENOMIC DNA]</scope>
    <source>
        <strain evidence="1 2">B4P</strain>
    </source>
</reference>
<name>N6YU86_9RHOO</name>
<keyword evidence="2" id="KW-1185">Reference proteome</keyword>
<dbReference type="RefSeq" id="WP_004380228.1">
    <property type="nucleotide sequence ID" value="NZ_AMXF01000279.1"/>
</dbReference>
<gene>
    <name evidence="1" type="ORF">C667_20704</name>
</gene>
<sequence>MEPRKKDPLSSRALLDRIGLGDPQTAPLLLDDDPLDSPLDTLAQALVERYQSLEARHTFRPGDLVTWKPGLRNRRYPRDGKPAVVLEVLAAPLLDSDTETGSTYYREPLDLVLGLFLNEGEHRGDFLSWHFDGRRFQPWSQGGRARSGAPL</sequence>
<protein>
    <submittedName>
        <fullName evidence="1">Uncharacterized protein</fullName>
    </submittedName>
</protein>
<dbReference type="EMBL" id="AMXF01000279">
    <property type="protein sequence ID" value="ENO95110.1"/>
    <property type="molecule type" value="Genomic_DNA"/>
</dbReference>
<comment type="caution">
    <text evidence="1">The sequence shown here is derived from an EMBL/GenBank/DDBJ whole genome shotgun (WGS) entry which is preliminary data.</text>
</comment>
<accession>N6YU86</accession>
<evidence type="ECO:0000313" key="2">
    <source>
        <dbReference type="Proteomes" id="UP000013047"/>
    </source>
</evidence>
<proteinExistence type="predicted"/>
<dbReference type="AlphaFoldDB" id="N6YU86"/>
<dbReference type="OrthoDB" id="495362at2"/>
<dbReference type="Proteomes" id="UP000013047">
    <property type="component" value="Unassembled WGS sequence"/>
</dbReference>